<reference evidence="2" key="1">
    <citation type="submission" date="2016-01" db="EMBL/GenBank/DDBJ databases">
        <authorList>
            <person name="Peeters C."/>
        </authorList>
    </citation>
    <scope>NUCLEOTIDE SEQUENCE</scope>
    <source>
        <strain evidence="2">LMG 29322</strain>
    </source>
</reference>
<protein>
    <submittedName>
        <fullName evidence="2">Uncharacterized protein</fullName>
    </submittedName>
</protein>
<evidence type="ECO:0000256" key="1">
    <source>
        <dbReference type="SAM" id="MobiDB-lite"/>
    </source>
</evidence>
<evidence type="ECO:0000313" key="3">
    <source>
        <dbReference type="Proteomes" id="UP000054851"/>
    </source>
</evidence>
<comment type="caution">
    <text evidence="2">The sequence shown here is derived from an EMBL/GenBank/DDBJ whole genome shotgun (WGS) entry which is preliminary data.</text>
</comment>
<organism evidence="2 3">
    <name type="scientific">Caballeronia hypogeia</name>
    <dbReference type="NCBI Taxonomy" id="1777140"/>
    <lineage>
        <taxon>Bacteria</taxon>
        <taxon>Pseudomonadati</taxon>
        <taxon>Pseudomonadota</taxon>
        <taxon>Betaproteobacteria</taxon>
        <taxon>Burkholderiales</taxon>
        <taxon>Burkholderiaceae</taxon>
        <taxon>Caballeronia</taxon>
    </lineage>
</organism>
<evidence type="ECO:0000313" key="2">
    <source>
        <dbReference type="EMBL" id="SAK55553.1"/>
    </source>
</evidence>
<proteinExistence type="predicted"/>
<name>A0A158ACQ0_9BURK</name>
<dbReference type="STRING" id="1777140.AWB79_02199"/>
<sequence length="519" mass="59368">MLLPILADEHIAGWSHRMATVNGQLALKEKGGTPTNGWFFPRELQQTVANARGVLPSANEVFWHHTFLPVALPFVTHAERDIIRDIIRGEHVEGAYVSSGLQRVFARERFELSWCLECLDVDLSTGCGHPYWHLQHLIPGVDLCTFHKSRLVAPCGKCTFSNPNSRLARLPSYRCWCTAKLTLKSKSSGEEAQQQSLEQLTAEFAVQLLERPFAPYVNSKEFGRVLRNGFDGLVGAHNAVTSEWLSDWLDERLQVEDVVERCGLNGWSKTWHITALQGDRSASTLQQNACLVRSIFPSERSFRLAVQEVEKSAVHTESLSPGSAPAAKLKSKHPVDLDERREMRGRLERFLKANPKATRTDFGKAAPRCTSRWLIENDSEWYNRKLPKKPPGLQPPQQAAEQLERDRLLDIKMSRQVIQRYVEIIDHPGRPTMITETMLLSRVTRGRDWYLLKPRLHRTRALVFQFVEDPEAFAKRLYAWGEANPDSHRYRSTYRLLTACLKRRLTPEQIRNCIGLHLL</sequence>
<dbReference type="Proteomes" id="UP000054851">
    <property type="component" value="Unassembled WGS sequence"/>
</dbReference>
<accession>A0A158ACQ0</accession>
<gene>
    <name evidence="2" type="ORF">AWB79_02199</name>
</gene>
<feature type="region of interest" description="Disordered" evidence="1">
    <location>
        <begin position="316"/>
        <end position="335"/>
    </location>
</feature>
<dbReference type="EMBL" id="FCOA02000005">
    <property type="protein sequence ID" value="SAK55553.1"/>
    <property type="molecule type" value="Genomic_DNA"/>
</dbReference>
<dbReference type="AlphaFoldDB" id="A0A158ACQ0"/>
<keyword evidence="3" id="KW-1185">Reference proteome</keyword>